<reference evidence="2 3" key="1">
    <citation type="submission" date="2016-08" db="EMBL/GenBank/DDBJ databases">
        <authorList>
            <person name="Seilhamer J.J."/>
        </authorList>
    </citation>
    <scope>NUCLEOTIDE SEQUENCE [LARGE SCALE GENOMIC DNA]</scope>
    <source>
        <strain evidence="2 3">KCTC 42603</strain>
    </source>
</reference>
<name>A0A1E7Z6Z9_9ALTE</name>
<proteinExistence type="predicted"/>
<accession>A0A1E7Z6Z9</accession>
<evidence type="ECO:0000313" key="3">
    <source>
        <dbReference type="Proteomes" id="UP000175691"/>
    </source>
</evidence>
<evidence type="ECO:0000313" key="2">
    <source>
        <dbReference type="EMBL" id="OFC69305.1"/>
    </source>
</evidence>
<dbReference type="EMBL" id="MDHN01000040">
    <property type="protein sequence ID" value="OFC69305.1"/>
    <property type="molecule type" value="Genomic_DNA"/>
</dbReference>
<organism evidence="2 3">
    <name type="scientific">Alteromonas confluentis</name>
    <dbReference type="NCBI Taxonomy" id="1656094"/>
    <lineage>
        <taxon>Bacteria</taxon>
        <taxon>Pseudomonadati</taxon>
        <taxon>Pseudomonadota</taxon>
        <taxon>Gammaproteobacteria</taxon>
        <taxon>Alteromonadales</taxon>
        <taxon>Alteromonadaceae</taxon>
        <taxon>Alteromonas/Salinimonas group</taxon>
        <taxon>Alteromonas</taxon>
    </lineage>
</organism>
<dbReference type="InterPro" id="IPR024331">
    <property type="entry name" value="DUF3859"/>
</dbReference>
<protein>
    <recommendedName>
        <fullName evidence="1">DUF3859 domain-containing protein</fullName>
    </recommendedName>
</protein>
<dbReference type="RefSeq" id="WP_070126751.1">
    <property type="nucleotide sequence ID" value="NZ_MDHN01000040.1"/>
</dbReference>
<evidence type="ECO:0000259" key="1">
    <source>
        <dbReference type="Pfam" id="PF12975"/>
    </source>
</evidence>
<dbReference type="OrthoDB" id="9789349at2"/>
<sequence length="147" mass="17227">MAKHKPIIEMLTCGIHSKWDADDKALPKIKTFTQSIPLELDIEFGFIVNIKRAKNQKVRFCIYHPDIPDKHGDPMPPFDGEEYIRSNDWDFYLGDTLWEPLENKVGDWRMTLELDGKIVADKTFTVEEDLPYDGAQFWMRGKPKLKR</sequence>
<dbReference type="Pfam" id="PF12975">
    <property type="entry name" value="DUF3859"/>
    <property type="match status" value="1"/>
</dbReference>
<feature type="domain" description="DUF3859" evidence="1">
    <location>
        <begin position="5"/>
        <end position="126"/>
    </location>
</feature>
<dbReference type="Proteomes" id="UP000175691">
    <property type="component" value="Unassembled WGS sequence"/>
</dbReference>
<dbReference type="STRING" id="1656094.BFC18_17940"/>
<comment type="caution">
    <text evidence="2">The sequence shown here is derived from an EMBL/GenBank/DDBJ whole genome shotgun (WGS) entry which is preliminary data.</text>
</comment>
<dbReference type="Gene3D" id="2.60.40.2390">
    <property type="match status" value="1"/>
</dbReference>
<gene>
    <name evidence="2" type="ORF">BFC18_17940</name>
</gene>
<dbReference type="AlphaFoldDB" id="A0A1E7Z6Z9"/>
<keyword evidence="3" id="KW-1185">Reference proteome</keyword>